<comment type="caution">
    <text evidence="4">The sequence shown here is derived from an EMBL/GenBank/DDBJ whole genome shotgun (WGS) entry which is preliminary data.</text>
</comment>
<keyword evidence="1" id="KW-0863">Zinc-finger</keyword>
<proteinExistence type="predicted"/>
<dbReference type="OrthoDB" id="6349261at2759"/>
<dbReference type="Gene3D" id="3.30.160.60">
    <property type="entry name" value="Classic Zinc Finger"/>
    <property type="match status" value="1"/>
</dbReference>
<reference evidence="4 5" key="2">
    <citation type="submission" date="2019-01" db="EMBL/GenBank/DDBJ databases">
        <title>The decoding of complex shrimp genome reveals the adaptation for benthos swimmer, frequently molting mechanism and breeding impact on genome.</title>
        <authorList>
            <person name="Sun Y."/>
            <person name="Gao Y."/>
            <person name="Yu Y."/>
        </authorList>
    </citation>
    <scope>NUCLEOTIDE SEQUENCE [LARGE SCALE GENOMIC DNA]</scope>
    <source>
        <tissue evidence="4">Muscle</tissue>
    </source>
</reference>
<dbReference type="PROSITE" id="PS50157">
    <property type="entry name" value="ZINC_FINGER_C2H2_2"/>
    <property type="match status" value="2"/>
</dbReference>
<reference evidence="4 5" key="1">
    <citation type="submission" date="2018-04" db="EMBL/GenBank/DDBJ databases">
        <authorList>
            <person name="Zhang X."/>
            <person name="Yuan J."/>
            <person name="Li F."/>
            <person name="Xiang J."/>
        </authorList>
    </citation>
    <scope>NUCLEOTIDE SEQUENCE [LARGE SCALE GENOMIC DNA]</scope>
    <source>
        <tissue evidence="4">Muscle</tissue>
    </source>
</reference>
<evidence type="ECO:0000256" key="2">
    <source>
        <dbReference type="SAM" id="MobiDB-lite"/>
    </source>
</evidence>
<dbReference type="AlphaFoldDB" id="A0A3R7LS98"/>
<dbReference type="SMART" id="SM00355">
    <property type="entry name" value="ZnF_C2H2"/>
    <property type="match status" value="2"/>
</dbReference>
<dbReference type="PROSITE" id="PS00028">
    <property type="entry name" value="ZINC_FINGER_C2H2_1"/>
    <property type="match status" value="2"/>
</dbReference>
<dbReference type="GO" id="GO:0008270">
    <property type="term" value="F:zinc ion binding"/>
    <property type="evidence" value="ECO:0007669"/>
    <property type="project" value="UniProtKB-KW"/>
</dbReference>
<accession>A0A3R7LS98</accession>
<feature type="domain" description="C2H2-type" evidence="3">
    <location>
        <begin position="593"/>
        <end position="615"/>
    </location>
</feature>
<feature type="region of interest" description="Disordered" evidence="2">
    <location>
        <begin position="395"/>
        <end position="416"/>
    </location>
</feature>
<feature type="compositionally biased region" description="Polar residues" evidence="2">
    <location>
        <begin position="1"/>
        <end position="13"/>
    </location>
</feature>
<evidence type="ECO:0000313" key="4">
    <source>
        <dbReference type="EMBL" id="ROT61614.1"/>
    </source>
</evidence>
<keyword evidence="1" id="KW-0862">Zinc</keyword>
<feature type="region of interest" description="Disordered" evidence="2">
    <location>
        <begin position="1"/>
        <end position="21"/>
    </location>
</feature>
<evidence type="ECO:0000256" key="1">
    <source>
        <dbReference type="PROSITE-ProRule" id="PRU00042"/>
    </source>
</evidence>
<dbReference type="Proteomes" id="UP000283509">
    <property type="component" value="Unassembled WGS sequence"/>
</dbReference>
<feature type="region of interest" description="Disordered" evidence="2">
    <location>
        <begin position="566"/>
        <end position="590"/>
    </location>
</feature>
<gene>
    <name evidence="4" type="ORF">C7M84_020588</name>
</gene>
<dbReference type="InterPro" id="IPR013087">
    <property type="entry name" value="Znf_C2H2_type"/>
</dbReference>
<dbReference type="EMBL" id="QCYY01004080">
    <property type="protein sequence ID" value="ROT61614.1"/>
    <property type="molecule type" value="Genomic_DNA"/>
</dbReference>
<protein>
    <recommendedName>
        <fullName evidence="3">C2H2-type domain-containing protein</fullName>
    </recommendedName>
</protein>
<evidence type="ECO:0000259" key="3">
    <source>
        <dbReference type="PROSITE" id="PS50157"/>
    </source>
</evidence>
<feature type="region of interest" description="Disordered" evidence="2">
    <location>
        <begin position="642"/>
        <end position="661"/>
    </location>
</feature>
<keyword evidence="5" id="KW-1185">Reference proteome</keyword>
<feature type="domain" description="C2H2-type" evidence="3">
    <location>
        <begin position="620"/>
        <end position="647"/>
    </location>
</feature>
<feature type="compositionally biased region" description="Basic and acidic residues" evidence="2">
    <location>
        <begin position="652"/>
        <end position="661"/>
    </location>
</feature>
<name>A0A3R7LS98_PENVA</name>
<organism evidence="4 5">
    <name type="scientific">Penaeus vannamei</name>
    <name type="common">Whiteleg shrimp</name>
    <name type="synonym">Litopenaeus vannamei</name>
    <dbReference type="NCBI Taxonomy" id="6689"/>
    <lineage>
        <taxon>Eukaryota</taxon>
        <taxon>Metazoa</taxon>
        <taxon>Ecdysozoa</taxon>
        <taxon>Arthropoda</taxon>
        <taxon>Crustacea</taxon>
        <taxon>Multicrustacea</taxon>
        <taxon>Malacostraca</taxon>
        <taxon>Eumalacostraca</taxon>
        <taxon>Eucarida</taxon>
        <taxon>Decapoda</taxon>
        <taxon>Dendrobranchiata</taxon>
        <taxon>Penaeoidea</taxon>
        <taxon>Penaeidae</taxon>
        <taxon>Penaeus</taxon>
    </lineage>
</organism>
<sequence length="699" mass="76830">MDHQSLPNVTAGTLSPALHPSQGVKHELTSVVDLQPVDTGMRSMSSEMQPVDEDLQHVAQDIHQVSRQIHQVNSGIPVEELRLTEGNMQSVSDEQVDPLGVTNEDTLTMDGEMGDMEQNQDVQVIAHQANLLEDASGVISSDKTIKLPGFSSQQAPHEGHDPHDLQLSSITSGAGTLPLDAQHYYESLHPAPIMVYEVPAGNIVPFDSLVSVPLGKSIGEKNNEGVDLLQASVSETVYAHQSQDMSHPLYVLHQPQKKEDSSEGMVIEQINSNDGVSPNIVLENRDANSFNKVEGHSSGMMPIGSEFSLISTSCYDSSVTTVANMAHLSMSAVYHSSTDTDSEVALTLASLGNPKNEKMERDCVQAQNTEPADVIRAASIISGVTQHQQFDNIHHQPNNTLEDQMGKKDQKSTLNESQKENLLGQLLKASEHCEPATLIPEGVVDDVIPAVGYRIMDMTNLSEMIKMMHRCTGSMGAIVIQEQASLREGAVSQLSVICTGCQEGAVCATSNRTLATGPWDINARVEQLTKEFNIKEDQVQRMLEILGIFYRPCDPSLQPIAQTMEMEAAPVPPPKKKRKKKSDTDSSGKPKNLVCTVCKERFVGENHLKKHMHSHDLSLHTCPYCHAYFKKPFNLKQHIKKHESLPQPPTQHPDDNTPGREYHTLEAAAPNDDATNQQTLNMFHVSDVEGQQQGMFQYH</sequence>
<keyword evidence="1" id="KW-0479">Metal-binding</keyword>
<evidence type="ECO:0000313" key="5">
    <source>
        <dbReference type="Proteomes" id="UP000283509"/>
    </source>
</evidence>